<evidence type="ECO:0000256" key="5">
    <source>
        <dbReference type="ARBA" id="ARBA00022927"/>
    </source>
</evidence>
<organism evidence="11 12">
    <name type="scientific">Alkalidesulfovibrio alkalitolerans DSM 16529</name>
    <dbReference type="NCBI Taxonomy" id="1121439"/>
    <lineage>
        <taxon>Bacteria</taxon>
        <taxon>Pseudomonadati</taxon>
        <taxon>Thermodesulfobacteriota</taxon>
        <taxon>Desulfovibrionia</taxon>
        <taxon>Desulfovibrionales</taxon>
        <taxon>Desulfovibrionaceae</taxon>
        <taxon>Alkalidesulfovibrio</taxon>
    </lineage>
</organism>
<feature type="region of interest" description="Disordered" evidence="9">
    <location>
        <begin position="61"/>
        <end position="114"/>
    </location>
</feature>
<evidence type="ECO:0000313" key="12">
    <source>
        <dbReference type="Proteomes" id="UP000014975"/>
    </source>
</evidence>
<keyword evidence="8 10" id="KW-0472">Membrane</keyword>
<evidence type="ECO:0000313" key="11">
    <source>
        <dbReference type="EMBL" id="EPR31452.1"/>
    </source>
</evidence>
<dbReference type="InterPro" id="IPR003369">
    <property type="entry name" value="TatA/B/E"/>
</dbReference>
<comment type="subcellular location">
    <subcellularLocation>
        <location evidence="1">Membrane</location>
        <topology evidence="1">Single-pass membrane protein</topology>
    </subcellularLocation>
</comment>
<keyword evidence="5" id="KW-0653">Protein transport</keyword>
<keyword evidence="6 10" id="KW-1133">Transmembrane helix</keyword>
<evidence type="ECO:0000256" key="10">
    <source>
        <dbReference type="SAM" id="Phobius"/>
    </source>
</evidence>
<gene>
    <name evidence="11" type="ORF">dsat_1041</name>
</gene>
<dbReference type="GO" id="GO:0016020">
    <property type="term" value="C:membrane"/>
    <property type="evidence" value="ECO:0007669"/>
    <property type="project" value="UniProtKB-SubCell"/>
</dbReference>
<name>S7T2Z5_9BACT</name>
<dbReference type="PATRIC" id="fig|1121439.3.peg.2414"/>
<dbReference type="RefSeq" id="WP_020887738.1">
    <property type="nucleotide sequence ID" value="NZ_ATHI01000029.1"/>
</dbReference>
<feature type="transmembrane region" description="Helical" evidence="10">
    <location>
        <begin position="6"/>
        <end position="25"/>
    </location>
</feature>
<evidence type="ECO:0000256" key="7">
    <source>
        <dbReference type="ARBA" id="ARBA00023010"/>
    </source>
</evidence>
<keyword evidence="2" id="KW-0813">Transport</keyword>
<keyword evidence="7" id="KW-0811">Translocation</keyword>
<dbReference type="InterPro" id="IPR018448">
    <property type="entry name" value="TatB"/>
</dbReference>
<evidence type="ECO:0000256" key="2">
    <source>
        <dbReference type="ARBA" id="ARBA00022448"/>
    </source>
</evidence>
<dbReference type="Pfam" id="PF02416">
    <property type="entry name" value="TatA_B_E"/>
    <property type="match status" value="1"/>
</dbReference>
<dbReference type="AlphaFoldDB" id="S7T2Z5"/>
<keyword evidence="4 10" id="KW-0812">Transmembrane</keyword>
<dbReference type="Gene3D" id="1.20.5.3310">
    <property type="match status" value="1"/>
</dbReference>
<accession>S7T2Z5</accession>
<dbReference type="PANTHER" id="PTHR33162:SF1">
    <property type="entry name" value="SEC-INDEPENDENT PROTEIN TRANSLOCASE PROTEIN TATA, CHLOROPLASTIC"/>
    <property type="match status" value="1"/>
</dbReference>
<reference evidence="11 12" key="1">
    <citation type="journal article" date="2013" name="Genome Announc.">
        <title>Draft genome sequences for three mercury-methylating, sulfate-reducing bacteria.</title>
        <authorList>
            <person name="Brown S.D."/>
            <person name="Hurt R.A.Jr."/>
            <person name="Gilmour C.C."/>
            <person name="Elias D.A."/>
        </authorList>
    </citation>
    <scope>NUCLEOTIDE SEQUENCE [LARGE SCALE GENOMIC DNA]</scope>
    <source>
        <strain evidence="11 12">DSM 16529</strain>
    </source>
</reference>
<evidence type="ECO:0000256" key="9">
    <source>
        <dbReference type="SAM" id="MobiDB-lite"/>
    </source>
</evidence>
<evidence type="ECO:0000256" key="3">
    <source>
        <dbReference type="ARBA" id="ARBA00022475"/>
    </source>
</evidence>
<dbReference type="NCBIfam" id="TIGR01410">
    <property type="entry name" value="tatB"/>
    <property type="match status" value="1"/>
</dbReference>
<evidence type="ECO:0000256" key="4">
    <source>
        <dbReference type="ARBA" id="ARBA00022692"/>
    </source>
</evidence>
<keyword evidence="3" id="KW-1003">Cell membrane</keyword>
<sequence length="114" mass="12253">MFGIGQFELLIIIVVALIVIGPGKLPDMMRTIGKGFAEFKRVSSDVKQTFDLEVRKAEVEARDKEEAVKKKAAARKEPPAAEPKTEVESAPTEVASADEPKAEAKTSATPGDKA</sequence>
<evidence type="ECO:0000256" key="8">
    <source>
        <dbReference type="ARBA" id="ARBA00023136"/>
    </source>
</evidence>
<dbReference type="PANTHER" id="PTHR33162">
    <property type="entry name" value="SEC-INDEPENDENT PROTEIN TRANSLOCASE PROTEIN TATA, CHLOROPLASTIC"/>
    <property type="match status" value="1"/>
</dbReference>
<dbReference type="EMBL" id="ATHI01000029">
    <property type="protein sequence ID" value="EPR31452.1"/>
    <property type="molecule type" value="Genomic_DNA"/>
</dbReference>
<dbReference type="GO" id="GO:0043953">
    <property type="term" value="P:protein transport by the Tat complex"/>
    <property type="evidence" value="ECO:0007669"/>
    <property type="project" value="InterPro"/>
</dbReference>
<dbReference type="Proteomes" id="UP000014975">
    <property type="component" value="Unassembled WGS sequence"/>
</dbReference>
<comment type="caution">
    <text evidence="11">The sequence shown here is derived from an EMBL/GenBank/DDBJ whole genome shotgun (WGS) entry which is preliminary data.</text>
</comment>
<dbReference type="GO" id="GO:0008320">
    <property type="term" value="F:protein transmembrane transporter activity"/>
    <property type="evidence" value="ECO:0007669"/>
    <property type="project" value="InterPro"/>
</dbReference>
<dbReference type="STRING" id="1121439.dsat_1041"/>
<protein>
    <submittedName>
        <fullName evidence="11">Twin-arginine translocation protein, TatB subunit</fullName>
    </submittedName>
</protein>
<proteinExistence type="predicted"/>
<dbReference type="OrthoDB" id="9810561at2"/>
<evidence type="ECO:0000256" key="6">
    <source>
        <dbReference type="ARBA" id="ARBA00022989"/>
    </source>
</evidence>
<evidence type="ECO:0000256" key="1">
    <source>
        <dbReference type="ARBA" id="ARBA00004167"/>
    </source>
</evidence>
<feature type="compositionally biased region" description="Basic and acidic residues" evidence="9">
    <location>
        <begin position="61"/>
        <end position="87"/>
    </location>
</feature>
<dbReference type="PRINTS" id="PR01506">
    <property type="entry name" value="TATBPROTEIN"/>
</dbReference>
<dbReference type="eggNOG" id="COG1826">
    <property type="taxonomic scope" value="Bacteria"/>
</dbReference>
<keyword evidence="12" id="KW-1185">Reference proteome</keyword>